<dbReference type="SUPFAM" id="SSF103378">
    <property type="entry name" value="2-methylcitrate dehydratase PrpD"/>
    <property type="match status" value="1"/>
</dbReference>
<dbReference type="EMBL" id="JAAKZH010000013">
    <property type="protein sequence ID" value="NGO66594.1"/>
    <property type="molecule type" value="Genomic_DNA"/>
</dbReference>
<feature type="domain" description="MmgE/PrpD N-terminal" evidence="2">
    <location>
        <begin position="10"/>
        <end position="246"/>
    </location>
</feature>
<dbReference type="InterPro" id="IPR036148">
    <property type="entry name" value="MmgE/PrpD_sf"/>
</dbReference>
<protein>
    <submittedName>
        <fullName evidence="4">MmgE/PrpD family protein</fullName>
    </submittedName>
</protein>
<feature type="domain" description="MmgE/PrpD C-terminal" evidence="3">
    <location>
        <begin position="275"/>
        <end position="433"/>
    </location>
</feature>
<evidence type="ECO:0000313" key="4">
    <source>
        <dbReference type="EMBL" id="NGO66594.1"/>
    </source>
</evidence>
<dbReference type="InterPro" id="IPR045337">
    <property type="entry name" value="MmgE_PrpD_C"/>
</dbReference>
<dbReference type="Proteomes" id="UP000477849">
    <property type="component" value="Unassembled WGS sequence"/>
</dbReference>
<proteinExistence type="inferred from homology"/>
<dbReference type="RefSeq" id="WP_163897393.1">
    <property type="nucleotide sequence ID" value="NZ_CP048424.1"/>
</dbReference>
<dbReference type="Pfam" id="PF03972">
    <property type="entry name" value="MmgE_PrpD_N"/>
    <property type="match status" value="1"/>
</dbReference>
<comment type="caution">
    <text evidence="4">The sequence shown here is derived from an EMBL/GenBank/DDBJ whole genome shotgun (WGS) entry which is preliminary data.</text>
</comment>
<comment type="similarity">
    <text evidence="1">Belongs to the PrpD family.</text>
</comment>
<dbReference type="InterPro" id="IPR042188">
    <property type="entry name" value="MmgE/PrpD_sf_2"/>
</dbReference>
<dbReference type="PANTHER" id="PTHR16943">
    <property type="entry name" value="2-METHYLCITRATE DEHYDRATASE-RELATED"/>
    <property type="match status" value="1"/>
</dbReference>
<dbReference type="PANTHER" id="PTHR16943:SF8">
    <property type="entry name" value="2-METHYLCITRATE DEHYDRATASE"/>
    <property type="match status" value="1"/>
</dbReference>
<evidence type="ECO:0000259" key="3">
    <source>
        <dbReference type="Pfam" id="PF19305"/>
    </source>
</evidence>
<gene>
    <name evidence="4" type="ORF">G6N76_23280</name>
</gene>
<name>A0A6M1RXN5_9HYPH</name>
<dbReference type="Pfam" id="PF19305">
    <property type="entry name" value="MmgE_PrpD_C"/>
    <property type="match status" value="1"/>
</dbReference>
<dbReference type="AlphaFoldDB" id="A0A6M1RXN5"/>
<keyword evidence="5" id="KW-1185">Reference proteome</keyword>
<reference evidence="4 5" key="1">
    <citation type="submission" date="2020-02" db="EMBL/GenBank/DDBJ databases">
        <title>Genome sequence of the type strain CCBAU10050 of Rhizobium daejeonense.</title>
        <authorList>
            <person name="Gao J."/>
            <person name="Sun J."/>
        </authorList>
    </citation>
    <scope>NUCLEOTIDE SEQUENCE [LARGE SCALE GENOMIC DNA]</scope>
    <source>
        <strain evidence="4 5">CCBAU10050</strain>
    </source>
</reference>
<sequence>MPTDTVSRAFARNILNSFQRDMPDEARDRARLAIIDTLGVTLAGSRHEASEILRSVVLPTAASGSARVFGTDLRLNSADAALLNGTAAHMLDYDDSNSHLHGHVSVAILPTILAVADEHGINGEPVLKAFVTGFEAAARLGNTVSRQQYTHGWHPTTTVGIFGAVAAASVLLSLDEEQTATALSIATSFSSGIKSNFGSMTKPLIVGHANRNALTAVALARNGFTAGAKAFEHHHGFFAVFNGDPQTYAPEFLTEPWDGELRILDRAKGIKQKRFPCCYALAPPLDGVLALRAEHRLEAQDIASVTIGVHPIRFPHINVPEPETPLAAKFSTNYTLARALVSGAVTMEDFESVSRFEDPATRALMPRVTLSRYDSDNPSGASVLIETVDGRRLETFIEAALGSTYDHPLPDAAIREKFLDCATRALSPDEVRALLARLEADDFT</sequence>
<evidence type="ECO:0000259" key="2">
    <source>
        <dbReference type="Pfam" id="PF03972"/>
    </source>
</evidence>
<dbReference type="GO" id="GO:0016829">
    <property type="term" value="F:lyase activity"/>
    <property type="evidence" value="ECO:0007669"/>
    <property type="project" value="InterPro"/>
</dbReference>
<dbReference type="InterPro" id="IPR045336">
    <property type="entry name" value="MmgE_PrpD_N"/>
</dbReference>
<dbReference type="InterPro" id="IPR005656">
    <property type="entry name" value="MmgE_PrpD"/>
</dbReference>
<organism evidence="4 5">
    <name type="scientific">Rhizobium daejeonense</name>
    <dbReference type="NCBI Taxonomy" id="240521"/>
    <lineage>
        <taxon>Bacteria</taxon>
        <taxon>Pseudomonadati</taxon>
        <taxon>Pseudomonadota</taxon>
        <taxon>Alphaproteobacteria</taxon>
        <taxon>Hyphomicrobiales</taxon>
        <taxon>Rhizobiaceae</taxon>
        <taxon>Rhizobium/Agrobacterium group</taxon>
        <taxon>Rhizobium</taxon>
    </lineage>
</organism>
<dbReference type="Gene3D" id="3.30.1330.120">
    <property type="entry name" value="2-methylcitrate dehydratase PrpD"/>
    <property type="match status" value="1"/>
</dbReference>
<dbReference type="InterPro" id="IPR042183">
    <property type="entry name" value="MmgE/PrpD_sf_1"/>
</dbReference>
<evidence type="ECO:0000313" key="5">
    <source>
        <dbReference type="Proteomes" id="UP000477849"/>
    </source>
</evidence>
<accession>A0A6M1RXN5</accession>
<evidence type="ECO:0000256" key="1">
    <source>
        <dbReference type="ARBA" id="ARBA00006174"/>
    </source>
</evidence>
<dbReference type="Gene3D" id="1.10.4100.10">
    <property type="entry name" value="2-methylcitrate dehydratase PrpD"/>
    <property type="match status" value="1"/>
</dbReference>